<evidence type="ECO:0000313" key="3">
    <source>
        <dbReference type="Proteomes" id="UP000757232"/>
    </source>
</evidence>
<feature type="compositionally biased region" description="Basic and acidic residues" evidence="1">
    <location>
        <begin position="269"/>
        <end position="286"/>
    </location>
</feature>
<feature type="compositionally biased region" description="Polar residues" evidence="1">
    <location>
        <begin position="304"/>
        <end position="313"/>
    </location>
</feature>
<dbReference type="AlphaFoldDB" id="A0A9Q5HU54"/>
<accession>A0A9Q5HU54</accession>
<proteinExistence type="predicted"/>
<comment type="caution">
    <text evidence="2">The sequence shown here is derived from an EMBL/GenBank/DDBJ whole genome shotgun (WGS) entry which is preliminary data.</text>
</comment>
<name>A0A9Q5HU54_SANBA</name>
<feature type="compositionally biased region" description="Basic residues" evidence="1">
    <location>
        <begin position="287"/>
        <end position="303"/>
    </location>
</feature>
<reference evidence="2" key="1">
    <citation type="submission" date="2016-06" db="EMBL/GenBank/DDBJ databases">
        <title>Draft Genome sequence of the fungus Inonotus baumii.</title>
        <authorList>
            <person name="Zhu H."/>
            <person name="Lin W."/>
        </authorList>
    </citation>
    <scope>NUCLEOTIDE SEQUENCE</scope>
    <source>
        <strain evidence="2">821</strain>
    </source>
</reference>
<evidence type="ECO:0000313" key="2">
    <source>
        <dbReference type="EMBL" id="OCB85867.1"/>
    </source>
</evidence>
<organism evidence="2 3">
    <name type="scientific">Sanghuangporus baumii</name>
    <name type="common">Phellinus baumii</name>
    <dbReference type="NCBI Taxonomy" id="108892"/>
    <lineage>
        <taxon>Eukaryota</taxon>
        <taxon>Fungi</taxon>
        <taxon>Dikarya</taxon>
        <taxon>Basidiomycota</taxon>
        <taxon>Agaricomycotina</taxon>
        <taxon>Agaricomycetes</taxon>
        <taxon>Hymenochaetales</taxon>
        <taxon>Hymenochaetaceae</taxon>
        <taxon>Sanghuangporus</taxon>
    </lineage>
</organism>
<sequence length="320" mass="35400">MADENEINNIHDVIKGLMGGPAGQDCLEKFKFICQELQEFFEQYPNIEKNEEVFEIERNFILQHCIEYYLRHLDAEVLKVSLETFDVQTESDKVVVGVHPAANLLIGLLSVATEHIKLFKDDSLFARYCKFATLACGFVPSLDPQPSRPVHSANTLEFLMTINFCISDIGSGWRPTISTASSIFSEEVLTPSDETVDAGMCTIAGPSGETSGYLAEDKDADHIISGGLGLLGGRRKHACESGSDTNSSLSDPPPAQNHEQELSPAYDSFEQRSPTDNRSEAKEQSGKRKRSTTQKKNTSKRQKNSPVQSSPNKENIHQDA</sequence>
<protein>
    <submittedName>
        <fullName evidence="2">Uncharacterized protein</fullName>
    </submittedName>
</protein>
<keyword evidence="3" id="KW-1185">Reference proteome</keyword>
<dbReference type="EMBL" id="LNZH02000206">
    <property type="protein sequence ID" value="OCB85867.1"/>
    <property type="molecule type" value="Genomic_DNA"/>
</dbReference>
<gene>
    <name evidence="2" type="ORF">A7U60_g6998</name>
</gene>
<evidence type="ECO:0000256" key="1">
    <source>
        <dbReference type="SAM" id="MobiDB-lite"/>
    </source>
</evidence>
<dbReference type="Proteomes" id="UP000757232">
    <property type="component" value="Unassembled WGS sequence"/>
</dbReference>
<feature type="region of interest" description="Disordered" evidence="1">
    <location>
        <begin position="234"/>
        <end position="320"/>
    </location>
</feature>